<dbReference type="PROSITE" id="PS50211">
    <property type="entry name" value="DENN"/>
    <property type="match status" value="1"/>
</dbReference>
<feature type="domain" description="UDENN" evidence="9">
    <location>
        <begin position="54"/>
        <end position="650"/>
    </location>
</feature>
<dbReference type="InterPro" id="IPR004012">
    <property type="entry name" value="Run_dom"/>
</dbReference>
<evidence type="ECO:0000259" key="8">
    <source>
        <dbReference type="PROSITE" id="PS50095"/>
    </source>
</evidence>
<comment type="similarity">
    <text evidence="2">Belongs to the RAB6IP1 family.</text>
</comment>
<dbReference type="Gene3D" id="2.60.60.20">
    <property type="entry name" value="PLAT/LH2 domain"/>
    <property type="match status" value="1"/>
</dbReference>
<evidence type="ECO:0000256" key="1">
    <source>
        <dbReference type="ARBA" id="ARBA00004370"/>
    </source>
</evidence>
<feature type="compositionally biased region" description="Basic and acidic residues" evidence="7">
    <location>
        <begin position="757"/>
        <end position="768"/>
    </location>
</feature>
<accession>A0AAJ7SST4</accession>
<evidence type="ECO:0000256" key="4">
    <source>
        <dbReference type="ARBA" id="ARBA00022737"/>
    </source>
</evidence>
<dbReference type="FunFam" id="2.60.60.20:FF:000001">
    <property type="entry name" value="DENN domain containing 5B"/>
    <property type="match status" value="1"/>
</dbReference>
<dbReference type="PROSITE" id="PS50095">
    <property type="entry name" value="PLAT"/>
    <property type="match status" value="1"/>
</dbReference>
<dbReference type="Pfam" id="PF02759">
    <property type="entry name" value="RUN"/>
    <property type="match status" value="2"/>
</dbReference>
<dbReference type="SUPFAM" id="SSF140741">
    <property type="entry name" value="RUN domain-like"/>
    <property type="match status" value="2"/>
</dbReference>
<dbReference type="PROSITE" id="PS50826">
    <property type="entry name" value="RUN"/>
    <property type="match status" value="2"/>
</dbReference>
<dbReference type="Gene3D" id="3.40.50.11500">
    <property type="match status" value="1"/>
</dbReference>
<evidence type="ECO:0000256" key="5">
    <source>
        <dbReference type="ARBA" id="ARBA00023136"/>
    </source>
</evidence>
<evidence type="ECO:0000313" key="11">
    <source>
        <dbReference type="Proteomes" id="UP001318040"/>
    </source>
</evidence>
<proteinExistence type="inferred from homology"/>
<evidence type="ECO:0000256" key="3">
    <source>
        <dbReference type="ARBA" id="ARBA00022658"/>
    </source>
</evidence>
<comment type="subcellular location">
    <subcellularLocation>
        <location evidence="1">Membrane</location>
    </subcellularLocation>
</comment>
<dbReference type="InterPro" id="IPR036392">
    <property type="entry name" value="PLAT/LH2_dom_sf"/>
</dbReference>
<protein>
    <submittedName>
        <fullName evidence="12">DENN domain-containing protein 5B-like isoform X1</fullName>
    </submittedName>
</protein>
<evidence type="ECO:0000256" key="7">
    <source>
        <dbReference type="SAM" id="MobiDB-lite"/>
    </source>
</evidence>
<dbReference type="PANTHER" id="PTHR46070">
    <property type="entry name" value="PINSTRIPE, ISOFORM A"/>
    <property type="match status" value="1"/>
</dbReference>
<dbReference type="Pfam" id="PF03455">
    <property type="entry name" value="dDENN"/>
    <property type="match status" value="1"/>
</dbReference>
<name>A0AAJ7SST4_PETMA</name>
<dbReference type="GO" id="GO:0031267">
    <property type="term" value="F:small GTPase binding"/>
    <property type="evidence" value="ECO:0007669"/>
    <property type="project" value="InterPro"/>
</dbReference>
<dbReference type="InterPro" id="IPR001194">
    <property type="entry name" value="cDENN_dom"/>
</dbReference>
<dbReference type="InterPro" id="IPR037213">
    <property type="entry name" value="Run_dom_sf"/>
</dbReference>
<feature type="region of interest" description="Disordered" evidence="7">
    <location>
        <begin position="734"/>
        <end position="768"/>
    </location>
</feature>
<feature type="domain" description="RUN" evidence="10">
    <location>
        <begin position="841"/>
        <end position="1006"/>
    </location>
</feature>
<evidence type="ECO:0000259" key="9">
    <source>
        <dbReference type="PROSITE" id="PS50211"/>
    </source>
</evidence>
<dbReference type="SMART" id="SM00800">
    <property type="entry name" value="uDENN"/>
    <property type="match status" value="1"/>
</dbReference>
<keyword evidence="3" id="KW-0344">Guanine-nucleotide releasing factor</keyword>
<dbReference type="GO" id="GO:0016020">
    <property type="term" value="C:membrane"/>
    <property type="evidence" value="ECO:0007669"/>
    <property type="project" value="UniProtKB-SubCell"/>
</dbReference>
<dbReference type="Pfam" id="PF01477">
    <property type="entry name" value="PLAT"/>
    <property type="match status" value="1"/>
</dbReference>
<dbReference type="InterPro" id="IPR043153">
    <property type="entry name" value="DENN_C"/>
</dbReference>
<sequence>MNAQSPPGCRFVDYFVVCGLDPDTGLEADELAALIEWLKDEKSGAPVAAGSREGGAQGEDFDASPLRRTFKSKVLAHYPNNVEWNLFDQDAVGMLCMPRGLSFRTQADRRDPEFHSFLITREDGSRTYGFALTFFEEVRSEPIREAMQTLYAMHRAEQAGGGGCGGSGGPYGAPSPGCSSDSLVTLAESTSSDFGDTDSATGLSSSLLRMRHSASYDSSRDTLFTSKCICLIAPMPFVQACRKALTQLHTAVTSPQPPPLPLESYVYNLLYEVPLPPLGRSLRFSSVYMPPVVCQRPGPHELPLFDYCLREVFELLGLENVVQLFTCALLEHQILLLSRDYQRLMVVAEGIMVLLFPFSWQHVYVPILPASLLHFLDAPVPYLMGLQIDGEMGRNGLELPQEASLCLVDVDNRSLELPEELPQFPNKLEFVQELSEVLLRFGVPPEGSLHCSDSAAHLRSLSLFGQTTTSPPALGNRLGTLPALGNQNHLTSEDRRNGNVVPNPRGMEELLKGNETLARVQAIAKRTGLNFDISYSLKRQGSENRLEGRGEGFDGSEANQELLDQKLNIHVREVFANQFTQLFADYEAFVIQPTQDMEAWITSRENMQNFDKASFLSDQPEPYLPFLSSFIETQMFATFIDSKILAQWEEKEPLLRAFDARVEKMRVYGVRAPLLRTSTYQKCTSTREAEQALEQRLSKIDHTAVHPHLLDMKIGQGKYEQGFFPRLQAEVLATGPTSEKSSKRSSSAQWRRRDRLRQHSEHLQLDNDQRERYIQEARSLGKSVRQPKLSELSPSVIAQTNWKFVEGLLRECRLKTKRMLVEKLGHEAVELGHGEVNITGLEENTLLASLCDLLERIWSHGLQVKQGKSALWAHLLRFQEKEEKLESNPELGSTGSGLVPGHERRKSDASPIMPQLKVSLTQDMRHIQNMGEIHTDVGRARAWVRLAMEKKQLARHLKQLLSDQELTKKLYKRYAFLRCDDEKEQFLYHLLSFTTVEYFCFTNAFSTIVMPYRVLIVPSKKLGGSLTTANPWICVSGEQEETGVIPVPKNVLEMTFECPNLGKLTTLQIGHDNAGLMAKWLVDCVLVRNEITSHTYRFPCGRWLGRGVDDGSLERILVGELVTVDGSAEDITRNNRATSPQNPLPMPSRKMGIANKFISNIPPTELDTGQIQEAVGEAVNSLVKHFHKPERERGSLTPLLCGEGGLVSALEQVFHHGFKSSRLFQRTVFLWDLLEKVCIHLESLGDGDGIQEEPTPVRNSRSSFCRVVNSINTSRRNIGKDDKFQLLICLGARDHQLHRWLPLIVSSPATMQLYEECAMLRDHSLVNSLIRVLQSLQEFNINLEASLTKGLEL</sequence>
<dbReference type="GO" id="GO:0005085">
    <property type="term" value="F:guanyl-nucleotide exchange factor activity"/>
    <property type="evidence" value="ECO:0007669"/>
    <property type="project" value="UniProtKB-KW"/>
</dbReference>
<dbReference type="Pfam" id="PF03456">
    <property type="entry name" value="uDENN"/>
    <property type="match status" value="1"/>
</dbReference>
<gene>
    <name evidence="12" type="primary">LOC116939969</name>
</gene>
<dbReference type="Gene3D" id="3.30.450.200">
    <property type="match status" value="1"/>
</dbReference>
<dbReference type="SUPFAM" id="SSF49723">
    <property type="entry name" value="Lipase/lipooxygenase domain (PLAT/LH2 domain)"/>
    <property type="match status" value="1"/>
</dbReference>
<dbReference type="KEGG" id="pmrn:116939969"/>
<dbReference type="InterPro" id="IPR005112">
    <property type="entry name" value="dDENN_dom"/>
</dbReference>
<dbReference type="InterPro" id="IPR037516">
    <property type="entry name" value="Tripartite_DENN"/>
</dbReference>
<dbReference type="InterPro" id="IPR047277">
    <property type="entry name" value="PLAT_RAB6IP1"/>
</dbReference>
<dbReference type="InterPro" id="IPR047278">
    <property type="entry name" value="DEN5A/B"/>
</dbReference>
<reference evidence="12" key="1">
    <citation type="submission" date="2025-08" db="UniProtKB">
        <authorList>
            <consortium name="RefSeq"/>
        </authorList>
    </citation>
    <scope>IDENTIFICATION</scope>
    <source>
        <tissue evidence="12">Sperm</tissue>
    </source>
</reference>
<dbReference type="Pfam" id="PF02141">
    <property type="entry name" value="DENN"/>
    <property type="match status" value="1"/>
</dbReference>
<dbReference type="SMART" id="SM00799">
    <property type="entry name" value="DENN"/>
    <property type="match status" value="1"/>
</dbReference>
<feature type="region of interest" description="Disordered" evidence="7">
    <location>
        <begin position="886"/>
        <end position="910"/>
    </location>
</feature>
<dbReference type="FunFam" id="1.20.58.900:FF:000007">
    <property type="entry name" value="DENN domain-containing protein 5B"/>
    <property type="match status" value="1"/>
</dbReference>
<comment type="caution">
    <text evidence="6">Lacks conserved residue(s) required for the propagation of feature annotation.</text>
</comment>
<dbReference type="RefSeq" id="XP_032804973.1">
    <property type="nucleotide sequence ID" value="XM_032949082.1"/>
</dbReference>
<dbReference type="Proteomes" id="UP001318040">
    <property type="component" value="Chromosome 7"/>
</dbReference>
<keyword evidence="4" id="KW-0677">Repeat</keyword>
<dbReference type="CDD" id="cd01757">
    <property type="entry name" value="PLAT_RAB6IP1"/>
    <property type="match status" value="1"/>
</dbReference>
<evidence type="ECO:0000256" key="6">
    <source>
        <dbReference type="PROSITE-ProRule" id="PRU00152"/>
    </source>
</evidence>
<dbReference type="SMART" id="SM00593">
    <property type="entry name" value="RUN"/>
    <property type="match status" value="2"/>
</dbReference>
<feature type="domain" description="PLAT" evidence="8">
    <location>
        <begin position="1010"/>
        <end position="1118"/>
    </location>
</feature>
<dbReference type="InterPro" id="IPR005113">
    <property type="entry name" value="uDENN_dom"/>
</dbReference>
<evidence type="ECO:0000259" key="10">
    <source>
        <dbReference type="PROSITE" id="PS50826"/>
    </source>
</evidence>
<dbReference type="Gene3D" id="1.20.58.900">
    <property type="match status" value="3"/>
</dbReference>
<feature type="domain" description="RUN" evidence="10">
    <location>
        <begin position="1197"/>
        <end position="1348"/>
    </location>
</feature>
<keyword evidence="11" id="KW-1185">Reference proteome</keyword>
<organism evidence="11 12">
    <name type="scientific">Petromyzon marinus</name>
    <name type="common">Sea lamprey</name>
    <dbReference type="NCBI Taxonomy" id="7757"/>
    <lineage>
        <taxon>Eukaryota</taxon>
        <taxon>Metazoa</taxon>
        <taxon>Chordata</taxon>
        <taxon>Craniata</taxon>
        <taxon>Vertebrata</taxon>
        <taxon>Cyclostomata</taxon>
        <taxon>Hyperoartia</taxon>
        <taxon>Petromyzontiformes</taxon>
        <taxon>Petromyzontidae</taxon>
        <taxon>Petromyzon</taxon>
    </lineage>
</organism>
<keyword evidence="5" id="KW-0472">Membrane</keyword>
<dbReference type="PANTHER" id="PTHR46070:SF1">
    <property type="entry name" value="PINSTRIPE, ISOFORM A"/>
    <property type="match status" value="1"/>
</dbReference>
<evidence type="ECO:0000313" key="12">
    <source>
        <dbReference type="RefSeq" id="XP_032804973.1"/>
    </source>
</evidence>
<feature type="region of interest" description="Disordered" evidence="7">
    <location>
        <begin position="484"/>
        <end position="503"/>
    </location>
</feature>
<dbReference type="CDD" id="cd17678">
    <property type="entry name" value="RUN2_DENND5"/>
    <property type="match status" value="1"/>
</dbReference>
<dbReference type="InterPro" id="IPR001024">
    <property type="entry name" value="PLAT/LH2_dom"/>
</dbReference>
<dbReference type="GeneID" id="116939969"/>
<dbReference type="FunFam" id="1.20.58.900:FF:000003">
    <property type="entry name" value="DENN domain containing 5A"/>
    <property type="match status" value="1"/>
</dbReference>
<dbReference type="SMART" id="SM00801">
    <property type="entry name" value="dDENN"/>
    <property type="match status" value="1"/>
</dbReference>
<evidence type="ECO:0000256" key="2">
    <source>
        <dbReference type="ARBA" id="ARBA00006664"/>
    </source>
</evidence>